<dbReference type="InterPro" id="IPR003959">
    <property type="entry name" value="ATPase_AAA_core"/>
</dbReference>
<evidence type="ECO:0000256" key="2">
    <source>
        <dbReference type="ARBA" id="ARBA00022705"/>
    </source>
</evidence>
<dbReference type="SUPFAM" id="SSF52540">
    <property type="entry name" value="P-loop containing nucleoside triphosphate hydrolases"/>
    <property type="match status" value="1"/>
</dbReference>
<evidence type="ECO:0000259" key="4">
    <source>
        <dbReference type="Pfam" id="PF00004"/>
    </source>
</evidence>
<reference evidence="6" key="1">
    <citation type="submission" date="2016-06" db="UniProtKB">
        <authorList>
            <consortium name="WormBaseParasite"/>
        </authorList>
    </citation>
    <scope>IDENTIFICATION</scope>
</reference>
<feature type="region of interest" description="Disordered" evidence="3">
    <location>
        <begin position="320"/>
        <end position="412"/>
    </location>
</feature>
<dbReference type="GO" id="GO:0016887">
    <property type="term" value="F:ATP hydrolysis activity"/>
    <property type="evidence" value="ECO:0007669"/>
    <property type="project" value="InterPro"/>
</dbReference>
<dbReference type="Gene3D" id="3.40.50.300">
    <property type="entry name" value="P-loop containing nucleotide triphosphate hydrolases"/>
    <property type="match status" value="1"/>
</dbReference>
<evidence type="ECO:0000313" key="6">
    <source>
        <dbReference type="WBParaSite" id="ECPE_0000968301-mRNA-1"/>
    </source>
</evidence>
<feature type="compositionally biased region" description="Polar residues" evidence="3">
    <location>
        <begin position="381"/>
        <end position="396"/>
    </location>
</feature>
<dbReference type="GO" id="GO:0005634">
    <property type="term" value="C:nucleus"/>
    <property type="evidence" value="ECO:0007669"/>
    <property type="project" value="TreeGrafter"/>
</dbReference>
<feature type="domain" description="DNA replication factor RFC1 C-terminal" evidence="5">
    <location>
        <begin position="254"/>
        <end position="304"/>
    </location>
</feature>
<sequence length="412" mass="44175">LSGLPGIGKTSSAVIVCCELGFTTCELNASDCRSKRSLQEEVSQTLGMQNLKQMACGQASKLSRDRHVLIMDEVDGMAGNEDRGGMQELINMIKSSRIPVINNTQMWCVARLADESQLANDAAGAKKDVRLGAFDVIRKVFSPDVIGQHGRAATVNECLDLFFQDYSIVPLFVQENYLNVKPKSAQGNPNRNLRLLAEASKNIALGDVVSNAIRSAGTGSWSLLPTQGILSTVIPGHILCGNLPGGVGPNGGDTDRVLQTLIQYNLQREDLDALLEFTTWSNRPNRMQGIDGKAKAALTRAFNKSTHLLPYSTVAMGKLRSKKPGATDSDLGGIDPSEEDADGLFDQATPESSGEEDELQTDTMISRKAPKPRGNSSSSSKTTESANPSTSKRSQASTRGRGTGKGSRKKSD</sequence>
<dbReference type="GO" id="GO:0005524">
    <property type="term" value="F:ATP binding"/>
    <property type="evidence" value="ECO:0007669"/>
    <property type="project" value="InterPro"/>
</dbReference>
<dbReference type="WBParaSite" id="ECPE_0000968301-mRNA-1">
    <property type="protein sequence ID" value="ECPE_0000968301-mRNA-1"/>
    <property type="gene ID" value="ECPE_0000968301"/>
</dbReference>
<dbReference type="PANTHER" id="PTHR23389">
    <property type="entry name" value="CHROMOSOME TRANSMISSION FIDELITY FACTOR 18"/>
    <property type="match status" value="1"/>
</dbReference>
<dbReference type="GO" id="GO:0003689">
    <property type="term" value="F:DNA clamp loader activity"/>
    <property type="evidence" value="ECO:0007669"/>
    <property type="project" value="InterPro"/>
</dbReference>
<feature type="domain" description="ATPase AAA-type core" evidence="4">
    <location>
        <begin position="1"/>
        <end position="97"/>
    </location>
</feature>
<evidence type="ECO:0000259" key="5">
    <source>
        <dbReference type="Pfam" id="PF08519"/>
    </source>
</evidence>
<comment type="similarity">
    <text evidence="1">Belongs to the activator 1 large subunit family.</text>
</comment>
<keyword evidence="2" id="KW-0235">DNA replication</keyword>
<evidence type="ECO:0000256" key="1">
    <source>
        <dbReference type="ARBA" id="ARBA00006116"/>
    </source>
</evidence>
<dbReference type="FunFam" id="1.20.272.10:FF:000005">
    <property type="entry name" value="Replication factor C subunit 1"/>
    <property type="match status" value="1"/>
</dbReference>
<dbReference type="GO" id="GO:0003677">
    <property type="term" value="F:DNA binding"/>
    <property type="evidence" value="ECO:0007669"/>
    <property type="project" value="InterPro"/>
</dbReference>
<organism evidence="6">
    <name type="scientific">Echinostoma caproni</name>
    <dbReference type="NCBI Taxonomy" id="27848"/>
    <lineage>
        <taxon>Eukaryota</taxon>
        <taxon>Metazoa</taxon>
        <taxon>Spiralia</taxon>
        <taxon>Lophotrochozoa</taxon>
        <taxon>Platyhelminthes</taxon>
        <taxon>Trematoda</taxon>
        <taxon>Digenea</taxon>
        <taxon>Plagiorchiida</taxon>
        <taxon>Echinostomata</taxon>
        <taxon>Echinostomatoidea</taxon>
        <taxon>Echinostomatidae</taxon>
        <taxon>Echinostoma</taxon>
    </lineage>
</organism>
<dbReference type="SUPFAM" id="SSF48019">
    <property type="entry name" value="post-AAA+ oligomerization domain-like"/>
    <property type="match status" value="1"/>
</dbReference>
<dbReference type="Pfam" id="PF08519">
    <property type="entry name" value="RFC1"/>
    <property type="match status" value="2"/>
</dbReference>
<dbReference type="InterPro" id="IPR013725">
    <property type="entry name" value="DNA_replication_fac_RFC1_C"/>
</dbReference>
<dbReference type="AlphaFoldDB" id="A0A183ARR8"/>
<evidence type="ECO:0000256" key="3">
    <source>
        <dbReference type="SAM" id="MobiDB-lite"/>
    </source>
</evidence>
<name>A0A183ARR8_9TREM</name>
<dbReference type="GO" id="GO:0005663">
    <property type="term" value="C:DNA replication factor C complex"/>
    <property type="evidence" value="ECO:0007669"/>
    <property type="project" value="InterPro"/>
</dbReference>
<proteinExistence type="inferred from homology"/>
<dbReference type="PANTHER" id="PTHR23389:SF6">
    <property type="entry name" value="REPLICATION FACTOR C SUBUNIT 1"/>
    <property type="match status" value="1"/>
</dbReference>
<feature type="domain" description="DNA replication factor RFC1 C-terminal" evidence="5">
    <location>
        <begin position="203"/>
        <end position="243"/>
    </location>
</feature>
<dbReference type="Gene3D" id="1.20.272.10">
    <property type="match status" value="1"/>
</dbReference>
<dbReference type="GO" id="GO:0006260">
    <property type="term" value="P:DNA replication"/>
    <property type="evidence" value="ECO:0007669"/>
    <property type="project" value="UniProtKB-KW"/>
</dbReference>
<dbReference type="InterPro" id="IPR008921">
    <property type="entry name" value="DNA_pol3_clamp-load_cplx_C"/>
</dbReference>
<dbReference type="Pfam" id="PF00004">
    <property type="entry name" value="AAA"/>
    <property type="match status" value="1"/>
</dbReference>
<accession>A0A183ARR8</accession>
<protein>
    <submittedName>
        <fullName evidence="6">AAA domain-containing protein</fullName>
    </submittedName>
</protein>
<dbReference type="InterPro" id="IPR027417">
    <property type="entry name" value="P-loop_NTPase"/>
</dbReference>